<dbReference type="SMART" id="SM00271">
    <property type="entry name" value="DnaJ"/>
    <property type="match status" value="1"/>
</dbReference>
<dbReference type="SUPFAM" id="SSF46565">
    <property type="entry name" value="Chaperone J-domain"/>
    <property type="match status" value="1"/>
</dbReference>
<keyword evidence="1" id="KW-0143">Chaperone</keyword>
<dbReference type="PROSITE" id="PS00636">
    <property type="entry name" value="DNAJ_1"/>
    <property type="match status" value="1"/>
</dbReference>
<protein>
    <submittedName>
        <fullName evidence="3">J domain-containing protein</fullName>
    </submittedName>
</protein>
<dbReference type="Gene3D" id="1.10.287.110">
    <property type="entry name" value="DnaJ domain"/>
    <property type="match status" value="1"/>
</dbReference>
<feature type="domain" description="J" evidence="2">
    <location>
        <begin position="5"/>
        <end position="70"/>
    </location>
</feature>
<proteinExistence type="predicted"/>
<dbReference type="PANTHER" id="PTHR43096">
    <property type="entry name" value="DNAJ HOMOLOG 1, MITOCHONDRIAL-RELATED"/>
    <property type="match status" value="1"/>
</dbReference>
<accession>A0AAP2GI46</accession>
<evidence type="ECO:0000313" key="3">
    <source>
        <dbReference type="EMBL" id="MBT1696726.1"/>
    </source>
</evidence>
<keyword evidence="4" id="KW-1185">Reference proteome</keyword>
<dbReference type="AlphaFoldDB" id="A0AAP2GI46"/>
<comment type="caution">
    <text evidence="3">The sequence shown here is derived from an EMBL/GenBank/DDBJ whole genome shotgun (WGS) entry which is preliminary data.</text>
</comment>
<dbReference type="SUPFAM" id="SSF49493">
    <property type="entry name" value="HSP40/DnaJ peptide-binding domain"/>
    <property type="match status" value="2"/>
</dbReference>
<evidence type="ECO:0000313" key="4">
    <source>
        <dbReference type="Proteomes" id="UP001319200"/>
    </source>
</evidence>
<dbReference type="InterPro" id="IPR002939">
    <property type="entry name" value="DnaJ_C"/>
</dbReference>
<dbReference type="PRINTS" id="PR00625">
    <property type="entry name" value="JDOMAIN"/>
</dbReference>
<evidence type="ECO:0000259" key="2">
    <source>
        <dbReference type="PROSITE" id="PS50076"/>
    </source>
</evidence>
<dbReference type="InterPro" id="IPR001623">
    <property type="entry name" value="DnaJ_domain"/>
</dbReference>
<dbReference type="PROSITE" id="PS50076">
    <property type="entry name" value="DNAJ_2"/>
    <property type="match status" value="1"/>
</dbReference>
<gene>
    <name evidence="3" type="ORF">KK083_07565</name>
</gene>
<organism evidence="3 4">
    <name type="scientific">Chryseosolibacter histidini</name>
    <dbReference type="NCBI Taxonomy" id="2782349"/>
    <lineage>
        <taxon>Bacteria</taxon>
        <taxon>Pseudomonadati</taxon>
        <taxon>Bacteroidota</taxon>
        <taxon>Cytophagia</taxon>
        <taxon>Cytophagales</taxon>
        <taxon>Chryseotaleaceae</taxon>
        <taxon>Chryseosolibacter</taxon>
    </lineage>
</organism>
<dbReference type="Pfam" id="PF01556">
    <property type="entry name" value="DnaJ_C"/>
    <property type="match status" value="1"/>
</dbReference>
<dbReference type="GO" id="GO:0042026">
    <property type="term" value="P:protein refolding"/>
    <property type="evidence" value="ECO:0007669"/>
    <property type="project" value="TreeGrafter"/>
</dbReference>
<evidence type="ECO:0000256" key="1">
    <source>
        <dbReference type="ARBA" id="ARBA00023186"/>
    </source>
</evidence>
<dbReference type="GO" id="GO:0005737">
    <property type="term" value="C:cytoplasm"/>
    <property type="evidence" value="ECO:0007669"/>
    <property type="project" value="TreeGrafter"/>
</dbReference>
<dbReference type="CDD" id="cd10747">
    <property type="entry name" value="DnaJ_C"/>
    <property type="match status" value="1"/>
</dbReference>
<name>A0AAP2GI46_9BACT</name>
<dbReference type="Pfam" id="PF00226">
    <property type="entry name" value="DnaJ"/>
    <property type="match status" value="1"/>
</dbReference>
<dbReference type="CDD" id="cd06257">
    <property type="entry name" value="DnaJ"/>
    <property type="match status" value="1"/>
</dbReference>
<reference evidence="3 4" key="1">
    <citation type="submission" date="2021-05" db="EMBL/GenBank/DDBJ databases">
        <title>A Polyphasic approach of four new species of the genus Ohtaekwangia: Ohtaekwangia histidinii sp. nov., Ohtaekwangia cretensis sp. nov., Ohtaekwangia indiensis sp. nov., Ohtaekwangia reichenbachii sp. nov. from diverse environment.</title>
        <authorList>
            <person name="Octaviana S."/>
        </authorList>
    </citation>
    <scope>NUCLEOTIDE SEQUENCE [LARGE SCALE GENOMIC DNA]</scope>
    <source>
        <strain evidence="3 4">PWU4</strain>
    </source>
</reference>
<dbReference type="GO" id="GO:0051082">
    <property type="term" value="F:unfolded protein binding"/>
    <property type="evidence" value="ECO:0007669"/>
    <property type="project" value="InterPro"/>
</dbReference>
<dbReference type="InterPro" id="IPR036869">
    <property type="entry name" value="J_dom_sf"/>
</dbReference>
<dbReference type="FunFam" id="2.60.260.20:FF:000013">
    <property type="entry name" value="DnaJ subfamily B member 11"/>
    <property type="match status" value="1"/>
</dbReference>
<dbReference type="Gene3D" id="2.60.260.20">
    <property type="entry name" value="Urease metallochaperone UreE, N-terminal domain"/>
    <property type="match status" value="2"/>
</dbReference>
<dbReference type="Proteomes" id="UP001319200">
    <property type="component" value="Unassembled WGS sequence"/>
</dbReference>
<dbReference type="InterPro" id="IPR018253">
    <property type="entry name" value="DnaJ_domain_CS"/>
</dbReference>
<dbReference type="EMBL" id="JAHESF010000005">
    <property type="protein sequence ID" value="MBT1696726.1"/>
    <property type="molecule type" value="Genomic_DNA"/>
</dbReference>
<sequence>MDYKDYYKILGVAKEARPDEIKKAYRKLAVKFHPDKNPGDKGAEERFKEISEAYDVLSDPEKRRKYDALGENWRNFQGSDRAGHQYSTPGEQQYHYEFGGDPSGFFDQSGFSDFFESFFGKGGGNRRAGFASDFDFANPGSDLAGELLLTLQEAYDGTKRIVDINGEKIRVSIKPGAYDGLQLKVKGKGEQRATGGRSGNLYLTVRVQEHEVFRRDGDDLYMELSVDLFTALLGGKQEIITLSGKVQLAVPEGTQNGKMLRLVGKGMPVYRKPGQFGDLYVKINVVLPTFLSSEQKEMVRRLKEMLKPQFA</sequence>
<dbReference type="InterPro" id="IPR008971">
    <property type="entry name" value="HSP40/DnaJ_pept-bd"/>
</dbReference>
<dbReference type="PANTHER" id="PTHR43096:SF52">
    <property type="entry name" value="DNAJ HOMOLOG 1, MITOCHONDRIAL-RELATED"/>
    <property type="match status" value="1"/>
</dbReference>